<dbReference type="Proteomes" id="UP000007383">
    <property type="component" value="Chromosome"/>
</dbReference>
<dbReference type="PATRIC" id="fig|889378.3.peg.1845"/>
<dbReference type="STRING" id="889378.Spiaf_1854"/>
<protein>
    <submittedName>
        <fullName evidence="1">Uncharacterized protein</fullName>
    </submittedName>
</protein>
<evidence type="ECO:0000313" key="1">
    <source>
        <dbReference type="EMBL" id="AFG37911.1"/>
    </source>
</evidence>
<gene>
    <name evidence="1" type="ordered locus">Spiaf_1854</name>
</gene>
<keyword evidence="2" id="KW-1185">Reference proteome</keyword>
<dbReference type="EMBL" id="CP003282">
    <property type="protein sequence ID" value="AFG37911.1"/>
    <property type="molecule type" value="Genomic_DNA"/>
</dbReference>
<name>H9UK68_SPIAZ</name>
<dbReference type="HOGENOM" id="CLU_647061_0_0_12"/>
<dbReference type="KEGG" id="sfc:Spiaf_1854"/>
<proteinExistence type="predicted"/>
<dbReference type="AlphaFoldDB" id="H9UK68"/>
<organism evidence="1 2">
    <name type="scientific">Spirochaeta africana (strain ATCC 700263 / DSM 8902 / Z-7692)</name>
    <dbReference type="NCBI Taxonomy" id="889378"/>
    <lineage>
        <taxon>Bacteria</taxon>
        <taxon>Pseudomonadati</taxon>
        <taxon>Spirochaetota</taxon>
        <taxon>Spirochaetia</taxon>
        <taxon>Spirochaetales</taxon>
        <taxon>Spirochaetaceae</taxon>
        <taxon>Spirochaeta</taxon>
    </lineage>
</organism>
<dbReference type="PROSITE" id="PS51257">
    <property type="entry name" value="PROKAR_LIPOPROTEIN"/>
    <property type="match status" value="1"/>
</dbReference>
<evidence type="ECO:0000313" key="2">
    <source>
        <dbReference type="Proteomes" id="UP000007383"/>
    </source>
</evidence>
<reference evidence="2" key="1">
    <citation type="journal article" date="2013" name="Stand. Genomic Sci.">
        <title>Complete genome sequence of the halophilic bacterium Spirochaeta africana type strain (Z-7692(T)) from the alkaline Lake Magadi in the East African Rift.</title>
        <authorList>
            <person name="Liolos K."/>
            <person name="Abt B."/>
            <person name="Scheuner C."/>
            <person name="Teshima H."/>
            <person name="Held B."/>
            <person name="Lapidus A."/>
            <person name="Nolan M."/>
            <person name="Lucas S."/>
            <person name="Deshpande S."/>
            <person name="Cheng J.F."/>
            <person name="Tapia R."/>
            <person name="Goodwin L.A."/>
            <person name="Pitluck S."/>
            <person name="Pagani I."/>
            <person name="Ivanova N."/>
            <person name="Mavromatis K."/>
            <person name="Mikhailova N."/>
            <person name="Huntemann M."/>
            <person name="Pati A."/>
            <person name="Chen A."/>
            <person name="Palaniappan K."/>
            <person name="Land M."/>
            <person name="Rohde M."/>
            <person name="Tindall B.J."/>
            <person name="Detter J.C."/>
            <person name="Goker M."/>
            <person name="Bristow J."/>
            <person name="Eisen J.A."/>
            <person name="Markowitz V."/>
            <person name="Hugenholtz P."/>
            <person name="Woyke T."/>
            <person name="Klenk H.P."/>
            <person name="Kyrpides N.C."/>
        </authorList>
    </citation>
    <scope>NUCLEOTIDE SEQUENCE</scope>
    <source>
        <strain evidence="2">ATCC 700263 / DSM 8902 / Z-7692</strain>
    </source>
</reference>
<sequence>MRYYAGMNKVRTVIAIFTIVLLAVACASVSDLPESSDPLGLAGQTLLQAGRAVPVEQSGNSPQLPLHLRAELLETSLVVQGEEVRVGLSSRRLLPLVSYRFLEELNIEVFEYGLDVENARFTGILQQHQSGIESALAAVIPEIGFGGLLFRDVPVFVLDDREQEMFPEGFMMEIGNLFWLQQPVRMDLREGLLSTSGAVSDREYAQAGLDLTDFGLMVTGFETAALQRELIIDFASEDGIVVANADTGYFLEKYPQRVRGFQEIMQLPDGSHSDISPHYHVVPPQISWGNQELVNAGIELWSGDKVPDTMGIGFLLHFDVVFDPQNGVVGFHRYPAIPFEELMSYGFLANLYTAEIIRVYHDSEAEHSGMQVGSRIADPEAYYELMQSGAARGEFAVIQPDGTQDTVDYELEWIFPDAERSSLW</sequence>
<accession>H9UK68</accession>